<sequence length="253" mass="27608">MKNPVSVTYLGGPTIILEIGGFRIMTDPTLDPEGETFHNPTYWKTEGPAITDIGHIDMVLLSHDQHNDNLDNAGRELLKTVKQTLTTHIGAQRLQGTAKGLAPWESITITSPEGDEITITATPARHGPTGVEKLTGEVIGFLVAVKGDANLQVYITGDTVFYEGVKEVAERFDPQYVFIFAGAAKPRGPFNVTMGTNDAIDTAFAFPQATIIPVHFEGWSHYTETGDMLRQSFKALGIDDRLNILEPGKKTDL</sequence>
<dbReference type="PANTHER" id="PTHR43546:SF9">
    <property type="entry name" value="L-ASCORBATE-6-PHOSPHATE LACTONASE ULAG-RELATED"/>
    <property type="match status" value="1"/>
</dbReference>
<dbReference type="PANTHER" id="PTHR43546">
    <property type="entry name" value="UPF0173 METAL-DEPENDENT HYDROLASE MJ1163-RELATED"/>
    <property type="match status" value="1"/>
</dbReference>
<evidence type="ECO:0000259" key="2">
    <source>
        <dbReference type="Pfam" id="PF12706"/>
    </source>
</evidence>
<name>A0A494VQS5_9SPHI</name>
<dbReference type="Gene3D" id="3.60.15.10">
    <property type="entry name" value="Ribonuclease Z/Hydroxyacylglutathione hydrolase-like"/>
    <property type="match status" value="1"/>
</dbReference>
<dbReference type="SUPFAM" id="SSF56281">
    <property type="entry name" value="Metallo-hydrolase/oxidoreductase"/>
    <property type="match status" value="1"/>
</dbReference>
<accession>A0A494VQS5</accession>
<dbReference type="InterPro" id="IPR001279">
    <property type="entry name" value="Metallo-B-lactamas"/>
</dbReference>
<proteinExistence type="predicted"/>
<reference evidence="3 4" key="1">
    <citation type="submission" date="2018-10" db="EMBL/GenBank/DDBJ databases">
        <title>Genome sequencing of Mucilaginibacter sp. HYN0043.</title>
        <authorList>
            <person name="Kim M."/>
            <person name="Yi H."/>
        </authorList>
    </citation>
    <scope>NUCLEOTIDE SEQUENCE [LARGE SCALE GENOMIC DNA]</scope>
    <source>
        <strain evidence="3 4">HYN0043</strain>
    </source>
</reference>
<dbReference type="EMBL" id="CP032869">
    <property type="protein sequence ID" value="AYL97927.1"/>
    <property type="molecule type" value="Genomic_DNA"/>
</dbReference>
<keyword evidence="4" id="KW-1185">Reference proteome</keyword>
<dbReference type="OrthoDB" id="9805728at2"/>
<keyword evidence="1 3" id="KW-0378">Hydrolase</keyword>
<dbReference type="KEGG" id="muh:HYN43_022685"/>
<evidence type="ECO:0000313" key="3">
    <source>
        <dbReference type="EMBL" id="AYL97927.1"/>
    </source>
</evidence>
<dbReference type="GO" id="GO:0016787">
    <property type="term" value="F:hydrolase activity"/>
    <property type="evidence" value="ECO:0007669"/>
    <property type="project" value="UniProtKB-KW"/>
</dbReference>
<evidence type="ECO:0000313" key="4">
    <source>
        <dbReference type="Proteomes" id="UP000270046"/>
    </source>
</evidence>
<gene>
    <name evidence="3" type="ORF">HYN43_022685</name>
</gene>
<feature type="domain" description="Metallo-beta-lactamase" evidence="2">
    <location>
        <begin position="23"/>
        <end position="216"/>
    </location>
</feature>
<evidence type="ECO:0000256" key="1">
    <source>
        <dbReference type="ARBA" id="ARBA00022801"/>
    </source>
</evidence>
<dbReference type="InterPro" id="IPR036866">
    <property type="entry name" value="RibonucZ/Hydroxyglut_hydro"/>
</dbReference>
<dbReference type="AlphaFoldDB" id="A0A494VQS5"/>
<dbReference type="Proteomes" id="UP000270046">
    <property type="component" value="Chromosome"/>
</dbReference>
<dbReference type="RefSeq" id="WP_119406210.1">
    <property type="nucleotide sequence ID" value="NZ_CP032869.1"/>
</dbReference>
<organism evidence="3 4">
    <name type="scientific">Mucilaginibacter celer</name>
    <dbReference type="NCBI Taxonomy" id="2305508"/>
    <lineage>
        <taxon>Bacteria</taxon>
        <taxon>Pseudomonadati</taxon>
        <taxon>Bacteroidota</taxon>
        <taxon>Sphingobacteriia</taxon>
        <taxon>Sphingobacteriales</taxon>
        <taxon>Sphingobacteriaceae</taxon>
        <taxon>Mucilaginibacter</taxon>
    </lineage>
</organism>
<dbReference type="InterPro" id="IPR050114">
    <property type="entry name" value="UPF0173_UPF0282_UlaG_hydrolase"/>
</dbReference>
<protein>
    <submittedName>
        <fullName evidence="3">MBL fold metallo-hydrolase</fullName>
    </submittedName>
</protein>
<dbReference type="Pfam" id="PF12706">
    <property type="entry name" value="Lactamase_B_2"/>
    <property type="match status" value="1"/>
</dbReference>